<dbReference type="AlphaFoldDB" id="A0A8J7S290"/>
<sequence>MIAGPSVDRHHWIPRKEGGRHWDWLHRLCHKKLHSLHDEKTLARDLPDARSARADPEIAKFIKWARKQPPEAMGRHAKPKRRRKR</sequence>
<protein>
    <submittedName>
        <fullName evidence="2">HNH endonuclease</fullName>
    </submittedName>
</protein>
<feature type="compositionally biased region" description="Basic residues" evidence="1">
    <location>
        <begin position="75"/>
        <end position="85"/>
    </location>
</feature>
<evidence type="ECO:0000313" key="3">
    <source>
        <dbReference type="Proteomes" id="UP000672602"/>
    </source>
</evidence>
<dbReference type="Proteomes" id="UP000672602">
    <property type="component" value="Unassembled WGS sequence"/>
</dbReference>
<organism evidence="2 3">
    <name type="scientific">Marivibrio halodurans</name>
    <dbReference type="NCBI Taxonomy" id="2039722"/>
    <lineage>
        <taxon>Bacteria</taxon>
        <taxon>Pseudomonadati</taxon>
        <taxon>Pseudomonadota</taxon>
        <taxon>Alphaproteobacteria</taxon>
        <taxon>Rhodospirillales</taxon>
        <taxon>Rhodospirillaceae</taxon>
        <taxon>Marivibrio</taxon>
    </lineage>
</organism>
<proteinExistence type="predicted"/>
<dbReference type="EMBL" id="JAGMWN010000004">
    <property type="protein sequence ID" value="MBP5857324.1"/>
    <property type="molecule type" value="Genomic_DNA"/>
</dbReference>
<dbReference type="GO" id="GO:0004519">
    <property type="term" value="F:endonuclease activity"/>
    <property type="evidence" value="ECO:0007669"/>
    <property type="project" value="UniProtKB-KW"/>
</dbReference>
<comment type="caution">
    <text evidence="2">The sequence shown here is derived from an EMBL/GenBank/DDBJ whole genome shotgun (WGS) entry which is preliminary data.</text>
</comment>
<evidence type="ECO:0000313" key="2">
    <source>
        <dbReference type="EMBL" id="MBP5857324.1"/>
    </source>
</evidence>
<name>A0A8J7S290_9PROT</name>
<gene>
    <name evidence="2" type="ORF">KAJ83_09915</name>
</gene>
<accession>A0A8J7S290</accession>
<feature type="region of interest" description="Disordered" evidence="1">
    <location>
        <begin position="66"/>
        <end position="85"/>
    </location>
</feature>
<keyword evidence="2" id="KW-0255">Endonuclease</keyword>
<evidence type="ECO:0000256" key="1">
    <source>
        <dbReference type="SAM" id="MobiDB-lite"/>
    </source>
</evidence>
<keyword evidence="2" id="KW-0540">Nuclease</keyword>
<keyword evidence="3" id="KW-1185">Reference proteome</keyword>
<keyword evidence="2" id="KW-0378">Hydrolase</keyword>
<reference evidence="2" key="1">
    <citation type="submission" date="2021-04" db="EMBL/GenBank/DDBJ databases">
        <authorList>
            <person name="Zhang D.-C."/>
        </authorList>
    </citation>
    <scope>NUCLEOTIDE SEQUENCE</scope>
    <source>
        <strain evidence="2">CGMCC 1.15697</strain>
    </source>
</reference>